<dbReference type="InterPro" id="IPR034291">
    <property type="entry name" value="TMP_synthase"/>
</dbReference>
<comment type="pathway">
    <text evidence="1 9 11">Cofactor biosynthesis; thiamine diphosphate biosynthesis; thiamine phosphate from 4-amino-2-methyl-5-diphosphomethylpyrimidine and 4-methyl-5-(2-phosphoethyl)-thiazole: step 1/1.</text>
</comment>
<evidence type="ECO:0000256" key="6">
    <source>
        <dbReference type="ARBA" id="ARBA00047334"/>
    </source>
</evidence>
<comment type="catalytic activity">
    <reaction evidence="7 9 10">
        <text>2-(2-carboxy-4-methylthiazol-5-yl)ethyl phosphate + 4-amino-2-methyl-5-(diphosphooxymethyl)pyrimidine + 2 H(+) = thiamine phosphate + CO2 + diphosphate</text>
        <dbReference type="Rhea" id="RHEA:47848"/>
        <dbReference type="ChEBI" id="CHEBI:15378"/>
        <dbReference type="ChEBI" id="CHEBI:16526"/>
        <dbReference type="ChEBI" id="CHEBI:33019"/>
        <dbReference type="ChEBI" id="CHEBI:37575"/>
        <dbReference type="ChEBI" id="CHEBI:57841"/>
        <dbReference type="ChEBI" id="CHEBI:62890"/>
        <dbReference type="EC" id="2.5.1.3"/>
    </reaction>
</comment>
<protein>
    <recommendedName>
        <fullName evidence="9">Thiamine-phosphate synthase</fullName>
        <shortName evidence="9">TP synthase</shortName>
        <shortName evidence="9">TPS</shortName>
        <ecNumber evidence="9">2.5.1.3</ecNumber>
    </recommendedName>
    <alternativeName>
        <fullName evidence="9">Thiamine-phosphate pyrophosphorylase</fullName>
        <shortName evidence="9">TMP pyrophosphorylase</shortName>
        <shortName evidence="9">TMP-PPase</shortName>
    </alternativeName>
</protein>
<evidence type="ECO:0000256" key="3">
    <source>
        <dbReference type="ARBA" id="ARBA00022723"/>
    </source>
</evidence>
<keyword evidence="5 9" id="KW-0784">Thiamine biosynthesis</keyword>
<evidence type="ECO:0000256" key="2">
    <source>
        <dbReference type="ARBA" id="ARBA00022679"/>
    </source>
</evidence>
<evidence type="ECO:0000256" key="11">
    <source>
        <dbReference type="RuleBase" id="RU004253"/>
    </source>
</evidence>
<feature type="binding site" evidence="9">
    <location>
        <position position="99"/>
    </location>
    <ligand>
        <name>Mg(2+)</name>
        <dbReference type="ChEBI" id="CHEBI:18420"/>
    </ligand>
</feature>
<dbReference type="Pfam" id="PF02581">
    <property type="entry name" value="TMP-TENI"/>
    <property type="match status" value="1"/>
</dbReference>
<keyword evidence="4 9" id="KW-0460">Magnesium</keyword>
<evidence type="ECO:0000256" key="7">
    <source>
        <dbReference type="ARBA" id="ARBA00047851"/>
    </source>
</evidence>
<comment type="catalytic activity">
    <reaction evidence="6 9 10">
        <text>4-methyl-5-(2-phosphooxyethyl)-thiazole + 4-amino-2-methyl-5-(diphosphooxymethyl)pyrimidine + H(+) = thiamine phosphate + diphosphate</text>
        <dbReference type="Rhea" id="RHEA:22328"/>
        <dbReference type="ChEBI" id="CHEBI:15378"/>
        <dbReference type="ChEBI" id="CHEBI:33019"/>
        <dbReference type="ChEBI" id="CHEBI:37575"/>
        <dbReference type="ChEBI" id="CHEBI:57841"/>
        <dbReference type="ChEBI" id="CHEBI:58296"/>
        <dbReference type="EC" id="2.5.1.3"/>
    </reaction>
</comment>
<dbReference type="Proteomes" id="UP000546917">
    <property type="component" value="Unassembled WGS sequence"/>
</dbReference>
<dbReference type="GO" id="GO:0000287">
    <property type="term" value="F:magnesium ion binding"/>
    <property type="evidence" value="ECO:0007669"/>
    <property type="project" value="UniProtKB-UniRule"/>
</dbReference>
<dbReference type="GO" id="GO:0005737">
    <property type="term" value="C:cytoplasm"/>
    <property type="evidence" value="ECO:0007669"/>
    <property type="project" value="TreeGrafter"/>
</dbReference>
<dbReference type="InterPro" id="IPR013785">
    <property type="entry name" value="Aldolase_TIM"/>
</dbReference>
<reference evidence="13 14" key="1">
    <citation type="submission" date="2020-05" db="EMBL/GenBank/DDBJ databases">
        <authorList>
            <person name="Zhang R."/>
        </authorList>
    </citation>
    <scope>NUCLEOTIDE SEQUENCE [LARGE SCALE GENOMIC DNA]</scope>
    <source>
        <strain evidence="13 14">DSM 28986</strain>
    </source>
</reference>
<dbReference type="EC" id="2.5.1.3" evidence="9"/>
<dbReference type="InterPro" id="IPR022998">
    <property type="entry name" value="ThiamineP_synth_TenI"/>
</dbReference>
<evidence type="ECO:0000256" key="1">
    <source>
        <dbReference type="ARBA" id="ARBA00005165"/>
    </source>
</evidence>
<organism evidence="13 14">
    <name type="scientific">Ferroplasma acidiphilum</name>
    <dbReference type="NCBI Taxonomy" id="74969"/>
    <lineage>
        <taxon>Archaea</taxon>
        <taxon>Methanobacteriati</taxon>
        <taxon>Thermoplasmatota</taxon>
        <taxon>Thermoplasmata</taxon>
        <taxon>Thermoplasmatales</taxon>
        <taxon>Ferroplasmaceae</taxon>
        <taxon>Ferroplasma</taxon>
    </lineage>
</organism>
<keyword evidence="2 9" id="KW-0808">Transferase</keyword>
<name>A0A7K4FQE3_9ARCH</name>
<gene>
    <name evidence="9 13" type="primary">thiE</name>
    <name evidence="13" type="ORF">HLB00_10080</name>
</gene>
<keyword evidence="3 9" id="KW-0479">Metal-binding</keyword>
<feature type="binding site" evidence="9">
    <location>
        <position position="173"/>
    </location>
    <ligand>
        <name>2-[(2R,5Z)-2-carboxy-4-methylthiazol-5(2H)-ylidene]ethyl phosphate</name>
        <dbReference type="ChEBI" id="CHEBI:62899"/>
    </ligand>
</feature>
<evidence type="ECO:0000313" key="14">
    <source>
        <dbReference type="Proteomes" id="UP000546917"/>
    </source>
</evidence>
<comment type="similarity">
    <text evidence="9 10">Belongs to the thiamine-phosphate synthase family.</text>
</comment>
<evidence type="ECO:0000256" key="8">
    <source>
        <dbReference type="ARBA" id="ARBA00047883"/>
    </source>
</evidence>
<comment type="catalytic activity">
    <reaction evidence="8 9 10">
        <text>2-[(2R,5Z)-2-carboxy-4-methylthiazol-5(2H)-ylidene]ethyl phosphate + 4-amino-2-methyl-5-(diphosphooxymethyl)pyrimidine + 2 H(+) = thiamine phosphate + CO2 + diphosphate</text>
        <dbReference type="Rhea" id="RHEA:47844"/>
        <dbReference type="ChEBI" id="CHEBI:15378"/>
        <dbReference type="ChEBI" id="CHEBI:16526"/>
        <dbReference type="ChEBI" id="CHEBI:33019"/>
        <dbReference type="ChEBI" id="CHEBI:37575"/>
        <dbReference type="ChEBI" id="CHEBI:57841"/>
        <dbReference type="ChEBI" id="CHEBI:62899"/>
        <dbReference type="EC" id="2.5.1.3"/>
    </reaction>
</comment>
<dbReference type="OrthoDB" id="85572at2157"/>
<evidence type="ECO:0000313" key="13">
    <source>
        <dbReference type="EMBL" id="NOL61165.1"/>
    </source>
</evidence>
<dbReference type="AlphaFoldDB" id="A0A7K4FQE3"/>
<comment type="caution">
    <text evidence="13">The sequence shown here is derived from an EMBL/GenBank/DDBJ whole genome shotgun (WGS) entry which is preliminary data.</text>
</comment>
<comment type="function">
    <text evidence="9">Condenses 4-methyl-5-(beta-hydroxyethyl)thiazole monophosphate (THZ-P) and 2-methyl-4-amino-5-hydroxymethyl pyrimidine pyrophosphate (HMP-PP) to form thiamine monophosphate (TMP).</text>
</comment>
<feature type="binding site" evidence="9">
    <location>
        <begin position="193"/>
        <end position="194"/>
    </location>
    <ligand>
        <name>2-[(2R,5Z)-2-carboxy-4-methylthiazol-5(2H)-ylidene]ethyl phosphate</name>
        <dbReference type="ChEBI" id="CHEBI:62899"/>
    </ligand>
</feature>
<evidence type="ECO:0000256" key="10">
    <source>
        <dbReference type="RuleBase" id="RU003826"/>
    </source>
</evidence>
<dbReference type="GO" id="GO:0009228">
    <property type="term" value="P:thiamine biosynthetic process"/>
    <property type="evidence" value="ECO:0007669"/>
    <property type="project" value="UniProtKB-KW"/>
</dbReference>
<feature type="binding site" evidence="9">
    <location>
        <begin position="47"/>
        <end position="51"/>
    </location>
    <ligand>
        <name>4-amino-2-methyl-5-(diphosphooxymethyl)pyrimidine</name>
        <dbReference type="ChEBI" id="CHEBI:57841"/>
    </ligand>
</feature>
<evidence type="ECO:0000259" key="12">
    <source>
        <dbReference type="Pfam" id="PF02581"/>
    </source>
</evidence>
<dbReference type="Gene3D" id="3.20.20.70">
    <property type="entry name" value="Aldolase class I"/>
    <property type="match status" value="1"/>
</dbReference>
<dbReference type="PANTHER" id="PTHR20857">
    <property type="entry name" value="THIAMINE-PHOSPHATE PYROPHOSPHORYLASE"/>
    <property type="match status" value="1"/>
</dbReference>
<dbReference type="CDD" id="cd00564">
    <property type="entry name" value="TMP_TenI"/>
    <property type="match status" value="1"/>
</dbReference>
<comment type="cofactor">
    <cofactor evidence="9">
        <name>Mg(2+)</name>
        <dbReference type="ChEBI" id="CHEBI:18420"/>
    </cofactor>
    <text evidence="9">Binds 1 Mg(2+) ion per subunit.</text>
</comment>
<dbReference type="GO" id="GO:0009229">
    <property type="term" value="P:thiamine diphosphate biosynthetic process"/>
    <property type="evidence" value="ECO:0007669"/>
    <property type="project" value="UniProtKB-UniRule"/>
</dbReference>
<accession>A0A7K4FQE3</accession>
<feature type="binding site" evidence="9">
    <location>
        <position position="80"/>
    </location>
    <ligand>
        <name>Mg(2+)</name>
        <dbReference type="ChEBI" id="CHEBI:18420"/>
    </ligand>
</feature>
<proteinExistence type="inferred from homology"/>
<feature type="binding site" evidence="9">
    <location>
        <position position="147"/>
    </location>
    <ligand>
        <name>4-amino-2-methyl-5-(diphosphooxymethyl)pyrimidine</name>
        <dbReference type="ChEBI" id="CHEBI:57841"/>
    </ligand>
</feature>
<feature type="domain" description="Thiamine phosphate synthase/TenI" evidence="12">
    <location>
        <begin position="19"/>
        <end position="196"/>
    </location>
</feature>
<dbReference type="InterPro" id="IPR036206">
    <property type="entry name" value="ThiamineP_synth_sf"/>
</dbReference>
<dbReference type="HAMAP" id="MF_00097">
    <property type="entry name" value="TMP_synthase"/>
    <property type="match status" value="1"/>
</dbReference>
<dbReference type="GO" id="GO:0004789">
    <property type="term" value="F:thiamine-phosphate diphosphorylase activity"/>
    <property type="evidence" value="ECO:0007669"/>
    <property type="project" value="UniProtKB-UniRule"/>
</dbReference>
<sequence>MGGYHQRNKRWIKMKLKGLYLVTPDYSGDWIINATERAIKSGVDILQYRDKTSTFRDKLAIGKKLASICHDYSVPFIVDDDPVLMDMLGADGIHIGKDDVPFDYVKSKYPDHIIGVSTYGSIKDALLYQKLGADYVAFGSFFPTKTKDDATICDIDVLKGIGPINIPVFVIGGISRENIDLVLKYGISGIAVVSAIYSHNDIEDQVSYFKSKLIEYGKN</sequence>
<feature type="binding site" evidence="9">
    <location>
        <position position="79"/>
    </location>
    <ligand>
        <name>4-amino-2-methyl-5-(diphosphooxymethyl)pyrimidine</name>
        <dbReference type="ChEBI" id="CHEBI:57841"/>
    </ligand>
</feature>
<dbReference type="SUPFAM" id="SSF51391">
    <property type="entry name" value="Thiamin phosphate synthase"/>
    <property type="match status" value="1"/>
</dbReference>
<dbReference type="NCBIfam" id="TIGR00693">
    <property type="entry name" value="thiE"/>
    <property type="match status" value="1"/>
</dbReference>
<evidence type="ECO:0000256" key="5">
    <source>
        <dbReference type="ARBA" id="ARBA00022977"/>
    </source>
</evidence>
<dbReference type="PANTHER" id="PTHR20857:SF15">
    <property type="entry name" value="THIAMINE-PHOSPHATE SYNTHASE"/>
    <property type="match status" value="1"/>
</dbReference>
<dbReference type="UniPathway" id="UPA00060">
    <property type="reaction ID" value="UER00141"/>
</dbReference>
<evidence type="ECO:0000256" key="9">
    <source>
        <dbReference type="HAMAP-Rule" id="MF_00097"/>
    </source>
</evidence>
<feature type="binding site" evidence="9">
    <location>
        <begin position="144"/>
        <end position="146"/>
    </location>
    <ligand>
        <name>2-[(2R,5Z)-2-carboxy-4-methylthiazol-5(2H)-ylidene]ethyl phosphate</name>
        <dbReference type="ChEBI" id="CHEBI:62899"/>
    </ligand>
</feature>
<evidence type="ECO:0000256" key="4">
    <source>
        <dbReference type="ARBA" id="ARBA00022842"/>
    </source>
</evidence>
<dbReference type="EMBL" id="JABGBP010000443">
    <property type="protein sequence ID" value="NOL61165.1"/>
    <property type="molecule type" value="Genomic_DNA"/>
</dbReference>
<feature type="binding site" evidence="9">
    <location>
        <position position="117"/>
    </location>
    <ligand>
        <name>4-amino-2-methyl-5-(diphosphooxymethyl)pyrimidine</name>
        <dbReference type="ChEBI" id="CHEBI:57841"/>
    </ligand>
</feature>